<keyword evidence="4" id="KW-0408">Iron</keyword>
<comment type="caution">
    <text evidence="8">The sequence shown here is derived from an EMBL/GenBank/DDBJ whole genome shotgun (WGS) entry which is preliminary data.</text>
</comment>
<dbReference type="InterPro" id="IPR051198">
    <property type="entry name" value="BchE-like"/>
</dbReference>
<dbReference type="SFLD" id="SFLDG01082">
    <property type="entry name" value="B12-binding_domain_containing"/>
    <property type="match status" value="1"/>
</dbReference>
<name>A0ABW3DMK0_9ACTN</name>
<dbReference type="Pfam" id="PF04055">
    <property type="entry name" value="Radical_SAM"/>
    <property type="match status" value="1"/>
</dbReference>
<dbReference type="InterPro" id="IPR058240">
    <property type="entry name" value="rSAM_sf"/>
</dbReference>
<evidence type="ECO:0000256" key="3">
    <source>
        <dbReference type="ARBA" id="ARBA00022723"/>
    </source>
</evidence>
<dbReference type="PANTHER" id="PTHR43409:SF16">
    <property type="entry name" value="SLR0320 PROTEIN"/>
    <property type="match status" value="1"/>
</dbReference>
<organism evidence="8 9">
    <name type="scientific">Streptosporangium algeriense</name>
    <dbReference type="NCBI Taxonomy" id="1682748"/>
    <lineage>
        <taxon>Bacteria</taxon>
        <taxon>Bacillati</taxon>
        <taxon>Actinomycetota</taxon>
        <taxon>Actinomycetes</taxon>
        <taxon>Streptosporangiales</taxon>
        <taxon>Streptosporangiaceae</taxon>
        <taxon>Streptosporangium</taxon>
    </lineage>
</organism>
<evidence type="ECO:0000256" key="6">
    <source>
        <dbReference type="SAM" id="MobiDB-lite"/>
    </source>
</evidence>
<dbReference type="EMBL" id="JBHTHX010000127">
    <property type="protein sequence ID" value="MFD0884187.1"/>
    <property type="molecule type" value="Genomic_DNA"/>
</dbReference>
<dbReference type="SFLD" id="SFLDS00029">
    <property type="entry name" value="Radical_SAM"/>
    <property type="match status" value="1"/>
</dbReference>
<keyword evidence="2" id="KW-0949">S-adenosyl-L-methionine</keyword>
<dbReference type="Gene3D" id="3.40.50.280">
    <property type="entry name" value="Cobalamin-binding domain"/>
    <property type="match status" value="1"/>
</dbReference>
<keyword evidence="9" id="KW-1185">Reference proteome</keyword>
<keyword evidence="5" id="KW-0411">Iron-sulfur</keyword>
<dbReference type="SUPFAM" id="SSF52242">
    <property type="entry name" value="Cobalamin (vitamin B12)-binding domain"/>
    <property type="match status" value="1"/>
</dbReference>
<dbReference type="InterPro" id="IPR007197">
    <property type="entry name" value="rSAM"/>
</dbReference>
<dbReference type="PROSITE" id="PS51332">
    <property type="entry name" value="B12_BINDING"/>
    <property type="match status" value="1"/>
</dbReference>
<evidence type="ECO:0000256" key="4">
    <source>
        <dbReference type="ARBA" id="ARBA00023004"/>
    </source>
</evidence>
<keyword evidence="3" id="KW-0479">Metal-binding</keyword>
<dbReference type="InterPro" id="IPR034466">
    <property type="entry name" value="Methyltransferase_Class_B"/>
</dbReference>
<evidence type="ECO:0000313" key="8">
    <source>
        <dbReference type="EMBL" id="MFD0884187.1"/>
    </source>
</evidence>
<gene>
    <name evidence="8" type="ORF">ACFQ08_06440</name>
</gene>
<evidence type="ECO:0000313" key="9">
    <source>
        <dbReference type="Proteomes" id="UP001597024"/>
    </source>
</evidence>
<evidence type="ECO:0000256" key="2">
    <source>
        <dbReference type="ARBA" id="ARBA00022691"/>
    </source>
</evidence>
<sequence length="698" mass="77686">MRPLPEPPSEQLPEPPQEPSLPESPQEPPHEPLPESPREPAAGPLPRPLRVSLLELPLYTNTLPLASGYLQAYALRDPAVATGCEFLVHAPMAQTPVAELVATLLAQDADVYAMSCYLWNMRRIKEVLDELVRHRPDACFVLGGPQVMNHAAEYVPPELENVLVCNAEGERPFHALLAELLTARAGGAVPDFTRVPGMSFWAGGELLTTDKPDRITDLDEIPSPFAMGLFDGGEYTFAVVETNRGCPYSCSYCYWGAATNDKVHRWDLERVKADLTWISEHGVESVFLADANWGALPRDVELTRHLVAGKQRTGYPMMIAIQAAKNRPDRVTEITEILVEGGLLTSQPVSLQTLSPQTLEIVQRANIKESTYVELQLKLHEKQISSYTELIWPLPGETLKSFQAGIAKVCRTGADAVVAYPQLLLRNTPMYGTREALGIETVRVDDPVAEADVVVATKWVTREDFQAGAWFYYAVISLYNARAAFHVARELDRGGVCSYEDFLVRAAHYYRRRTDTEICAFFAESVRGLGNYDLNNIGKVLHMVLHSHRAEMDTLLADFLGEQGWLDDPALRAVFELDLVARPYVYREAVREPAVPLSRVRIADRDRYTLVVDLPEAAVGSLAAAGFVEGSADLGNAGDPTGLRRFVVDHRGRRKMPYPRHRSLEHNAAYCQAMMNRLRDILPSWRAAAVRDRVLDAS</sequence>
<evidence type="ECO:0000256" key="1">
    <source>
        <dbReference type="ARBA" id="ARBA00001966"/>
    </source>
</evidence>
<dbReference type="PANTHER" id="PTHR43409">
    <property type="entry name" value="ANAEROBIC MAGNESIUM-PROTOPORPHYRIN IX MONOMETHYL ESTER CYCLASE-RELATED"/>
    <property type="match status" value="1"/>
</dbReference>
<accession>A0ABW3DMK0</accession>
<dbReference type="InterPro" id="IPR006638">
    <property type="entry name" value="Elp3/MiaA/NifB-like_rSAM"/>
</dbReference>
<dbReference type="InterPro" id="IPR023404">
    <property type="entry name" value="rSAM_horseshoe"/>
</dbReference>
<evidence type="ECO:0000256" key="5">
    <source>
        <dbReference type="ARBA" id="ARBA00023014"/>
    </source>
</evidence>
<proteinExistence type="predicted"/>
<dbReference type="InterPro" id="IPR006158">
    <property type="entry name" value="Cobalamin-bd"/>
</dbReference>
<reference evidence="9" key="1">
    <citation type="journal article" date="2019" name="Int. J. Syst. Evol. Microbiol.">
        <title>The Global Catalogue of Microorganisms (GCM) 10K type strain sequencing project: providing services to taxonomists for standard genome sequencing and annotation.</title>
        <authorList>
            <consortium name="The Broad Institute Genomics Platform"/>
            <consortium name="The Broad Institute Genome Sequencing Center for Infectious Disease"/>
            <person name="Wu L."/>
            <person name="Ma J."/>
        </authorList>
    </citation>
    <scope>NUCLEOTIDE SEQUENCE [LARGE SCALE GENOMIC DNA]</scope>
    <source>
        <strain evidence="9">CCUG 62974</strain>
    </source>
</reference>
<dbReference type="SMART" id="SM00729">
    <property type="entry name" value="Elp3"/>
    <property type="match status" value="1"/>
</dbReference>
<evidence type="ECO:0000259" key="7">
    <source>
        <dbReference type="PROSITE" id="PS51332"/>
    </source>
</evidence>
<feature type="compositionally biased region" description="Basic and acidic residues" evidence="6">
    <location>
        <begin position="28"/>
        <end position="38"/>
    </location>
</feature>
<dbReference type="Pfam" id="PF02310">
    <property type="entry name" value="B12-binding"/>
    <property type="match status" value="1"/>
</dbReference>
<feature type="domain" description="B12-binding" evidence="7">
    <location>
        <begin position="46"/>
        <end position="187"/>
    </location>
</feature>
<dbReference type="Proteomes" id="UP001597024">
    <property type="component" value="Unassembled WGS sequence"/>
</dbReference>
<feature type="region of interest" description="Disordered" evidence="6">
    <location>
        <begin position="1"/>
        <end position="46"/>
    </location>
</feature>
<comment type="cofactor">
    <cofactor evidence="1">
        <name>[4Fe-4S] cluster</name>
        <dbReference type="ChEBI" id="CHEBI:49883"/>
    </cofactor>
</comment>
<dbReference type="SFLD" id="SFLDG01123">
    <property type="entry name" value="methyltransferase_(Class_B)"/>
    <property type="match status" value="1"/>
</dbReference>
<dbReference type="Gene3D" id="3.80.30.20">
    <property type="entry name" value="tm_1862 like domain"/>
    <property type="match status" value="1"/>
</dbReference>
<protein>
    <submittedName>
        <fullName evidence="8">Radical SAM protein</fullName>
    </submittedName>
</protein>
<dbReference type="InterPro" id="IPR036724">
    <property type="entry name" value="Cobalamin-bd_sf"/>
</dbReference>
<dbReference type="SUPFAM" id="SSF102114">
    <property type="entry name" value="Radical SAM enzymes"/>
    <property type="match status" value="1"/>
</dbReference>
<feature type="compositionally biased region" description="Pro residues" evidence="6">
    <location>
        <begin position="1"/>
        <end position="19"/>
    </location>
</feature>